<reference evidence="2" key="1">
    <citation type="journal article" date="2013" name="Environ. Microbiol.">
        <title>Microbiota from the distal guts of lean and obese adolescents exhibit partial functional redundancy besides clear differences in community structure.</title>
        <authorList>
            <person name="Ferrer M."/>
            <person name="Ruiz A."/>
            <person name="Lanza F."/>
            <person name="Haange S.B."/>
            <person name="Oberbach A."/>
            <person name="Till H."/>
            <person name="Bargiela R."/>
            <person name="Campoy C."/>
            <person name="Segura M.T."/>
            <person name="Richter M."/>
            <person name="von Bergen M."/>
            <person name="Seifert J."/>
            <person name="Suarez A."/>
        </authorList>
    </citation>
    <scope>NUCLEOTIDE SEQUENCE</scope>
</reference>
<dbReference type="InterPro" id="IPR005562">
    <property type="entry name" value="SpoVA"/>
</dbReference>
<sequence length="76" mass="7438">SAVGLYDPLVSWPGPGPVCRCWGSGDLLAQGVVKAVDEIGLPGVFTGGIGAAAGGITASLVFALLAALVGKSKDQN</sequence>
<evidence type="ECO:0000313" key="2">
    <source>
        <dbReference type="EMBL" id="EKC57331.1"/>
    </source>
</evidence>
<comment type="caution">
    <text evidence="2">The sequence shown here is derived from an EMBL/GenBank/DDBJ whole genome shotgun (WGS) entry which is preliminary data.</text>
</comment>
<evidence type="ECO:0000256" key="1">
    <source>
        <dbReference type="SAM" id="Phobius"/>
    </source>
</evidence>
<feature type="non-terminal residue" evidence="2">
    <location>
        <position position="1"/>
    </location>
</feature>
<proteinExistence type="predicted"/>
<dbReference type="AlphaFoldDB" id="K1TDQ6"/>
<accession>K1TDQ6</accession>
<keyword evidence="1" id="KW-0812">Transmembrane</keyword>
<feature type="transmembrane region" description="Helical" evidence="1">
    <location>
        <begin position="49"/>
        <end position="70"/>
    </location>
</feature>
<dbReference type="Pfam" id="PF03862">
    <property type="entry name" value="SpoVAC_SpoVAEB"/>
    <property type="match status" value="1"/>
</dbReference>
<keyword evidence="1" id="KW-1133">Transmembrane helix</keyword>
<protein>
    <submittedName>
        <fullName evidence="2">Stage V sporulation protein AE</fullName>
    </submittedName>
</protein>
<keyword evidence="1" id="KW-0472">Membrane</keyword>
<name>K1TDQ6_9ZZZZ</name>
<dbReference type="EMBL" id="AJWZ01007286">
    <property type="protein sequence ID" value="EKC57331.1"/>
    <property type="molecule type" value="Genomic_DNA"/>
</dbReference>
<organism evidence="2">
    <name type="scientific">human gut metagenome</name>
    <dbReference type="NCBI Taxonomy" id="408170"/>
    <lineage>
        <taxon>unclassified sequences</taxon>
        <taxon>metagenomes</taxon>
        <taxon>organismal metagenomes</taxon>
    </lineage>
</organism>
<gene>
    <name evidence="2" type="ORF">OBE_10587</name>
</gene>